<name>A0A1V9ZW99_9STRA</name>
<proteinExistence type="predicted"/>
<dbReference type="Pfam" id="PF12796">
    <property type="entry name" value="Ank_2"/>
    <property type="match status" value="1"/>
</dbReference>
<dbReference type="SUPFAM" id="SSF48403">
    <property type="entry name" value="Ankyrin repeat"/>
    <property type="match status" value="1"/>
</dbReference>
<feature type="non-terminal residue" evidence="1">
    <location>
        <position position="522"/>
    </location>
</feature>
<dbReference type="Gene3D" id="1.25.40.20">
    <property type="entry name" value="Ankyrin repeat-containing domain"/>
    <property type="match status" value="2"/>
</dbReference>
<keyword evidence="2" id="KW-1185">Reference proteome</keyword>
<dbReference type="EMBL" id="JNBS01001173">
    <property type="protein sequence ID" value="OQS02249.1"/>
    <property type="molecule type" value="Genomic_DNA"/>
</dbReference>
<comment type="caution">
    <text evidence="1">The sequence shown here is derived from an EMBL/GenBank/DDBJ whole genome shotgun (WGS) entry which is preliminary data.</text>
</comment>
<organism evidence="1 2">
    <name type="scientific">Thraustotheca clavata</name>
    <dbReference type="NCBI Taxonomy" id="74557"/>
    <lineage>
        <taxon>Eukaryota</taxon>
        <taxon>Sar</taxon>
        <taxon>Stramenopiles</taxon>
        <taxon>Oomycota</taxon>
        <taxon>Saprolegniomycetes</taxon>
        <taxon>Saprolegniales</taxon>
        <taxon>Achlyaceae</taxon>
        <taxon>Thraustotheca</taxon>
    </lineage>
</organism>
<evidence type="ECO:0000313" key="2">
    <source>
        <dbReference type="Proteomes" id="UP000243217"/>
    </source>
</evidence>
<dbReference type="PANTHER" id="PTHR46586:SF3">
    <property type="entry name" value="ANKYRIN REPEAT-CONTAINING PROTEIN"/>
    <property type="match status" value="1"/>
</dbReference>
<dbReference type="InterPro" id="IPR052050">
    <property type="entry name" value="SecEffector_AnkRepeat"/>
</dbReference>
<accession>A0A1V9ZW99</accession>
<dbReference type="InterPro" id="IPR036770">
    <property type="entry name" value="Ankyrin_rpt-contain_sf"/>
</dbReference>
<dbReference type="Proteomes" id="UP000243217">
    <property type="component" value="Unassembled WGS sequence"/>
</dbReference>
<dbReference type="PANTHER" id="PTHR46586">
    <property type="entry name" value="ANKYRIN REPEAT-CONTAINING PROTEIN"/>
    <property type="match status" value="1"/>
</dbReference>
<dbReference type="InterPro" id="IPR002110">
    <property type="entry name" value="Ankyrin_rpt"/>
</dbReference>
<sequence length="522" mass="58513">MAPSALVLKSMDLWGIIVQYQHGLTLEMADLLQLISTTVVVPHHYYLNYPTTLADYYIIPDRFGHLDFLKRNIRFGGGIPSCVLEMKNVLIDPPFPLHLSVIEDNVRHVKAWLDWKPHWFTQDAIALAAAAGSFNAIKELTCRPEAIIPRRAFNLAAINGYLDIVKYLHFHPKCKGCTTLALDGAAVNGHRDVVEFLCQNRSEGCTFAALTMAAEGGFIEIVRLLLTHRNESPGDFYMYLDNVYPGVHRKLQGSDYFLAQKLVIDSGVFDLDVYGMENFIKRCGVQALIYLREEVHLYDISCTTLNVGGQLGDLDMIKYIIQIVLEGNGRSFDINEKFAQTWIPRDNPNLNGLAISWSKCNAMDLASYFGRLEAVQFLHSVGIKCCSTNGMDYACASGHLHIVQWLHEHRSEGCSALAMVFAAASGHVHIIQWLHEIRGEILSVKALSTAAYHGRVEVVDYFVQHKDSIHNDLDEKLQNAERHPRFRNRKQIPNALSSRSIHNLPGPPAIVSIHANPMDAAA</sequence>
<dbReference type="SMART" id="SM00248">
    <property type="entry name" value="ANK"/>
    <property type="match status" value="3"/>
</dbReference>
<evidence type="ECO:0000313" key="1">
    <source>
        <dbReference type="EMBL" id="OQS02249.1"/>
    </source>
</evidence>
<reference evidence="1 2" key="1">
    <citation type="journal article" date="2014" name="Genome Biol. Evol.">
        <title>The secreted proteins of Achlya hypogyna and Thraustotheca clavata identify the ancestral oomycete secretome and reveal gene acquisitions by horizontal gene transfer.</title>
        <authorList>
            <person name="Misner I."/>
            <person name="Blouin N."/>
            <person name="Leonard G."/>
            <person name="Richards T.A."/>
            <person name="Lane C.E."/>
        </authorList>
    </citation>
    <scope>NUCLEOTIDE SEQUENCE [LARGE SCALE GENOMIC DNA]</scope>
    <source>
        <strain evidence="1 2">ATCC 34112</strain>
    </source>
</reference>
<dbReference type="OrthoDB" id="543798at2759"/>
<gene>
    <name evidence="1" type="ORF">THRCLA_05355</name>
</gene>
<dbReference type="AlphaFoldDB" id="A0A1V9ZW99"/>
<protein>
    <submittedName>
        <fullName evidence="1">Uncharacterized protein</fullName>
    </submittedName>
</protein>
<dbReference type="Pfam" id="PF13637">
    <property type="entry name" value="Ank_4"/>
    <property type="match status" value="1"/>
</dbReference>